<keyword evidence="1" id="KW-0472">Membrane</keyword>
<dbReference type="Pfam" id="PF07760">
    <property type="entry name" value="DUF1616"/>
    <property type="match status" value="1"/>
</dbReference>
<reference evidence="3 4" key="1">
    <citation type="journal article" date="2019" name="Int. J. Syst. Evol. Microbiol.">
        <title>The Global Catalogue of Microorganisms (GCM) 10K type strain sequencing project: providing services to taxonomists for standard genome sequencing and annotation.</title>
        <authorList>
            <consortium name="The Broad Institute Genomics Platform"/>
            <consortium name="The Broad Institute Genome Sequencing Center for Infectious Disease"/>
            <person name="Wu L."/>
            <person name="Ma J."/>
        </authorList>
    </citation>
    <scope>NUCLEOTIDE SEQUENCE [LARGE SCALE GENOMIC DNA]</scope>
    <source>
        <strain evidence="3 4">DT92</strain>
    </source>
</reference>
<name>A0ABD5XTF6_9EURY</name>
<sequence length="333" mass="34730">MSDGDRGTGAGPLGDIPRDAPAVAGYALLVGLLVLSGVVDGAVRVALAAPLILFLPGWALLSVLFPADRPTDADRPATWRLPLADGLGWVERCSLAVPASVALVPVLTILLAGLGVALTTVTITATLVAFVILMSAAGALRRTRIADGTAYRVPVDRWRAELRTRWGSAGRVDRVLGVVLAVALLLAVGGLGVGLAAPQDGETYTDAALLTNGSDGLVAGNYPEEIRSGGSADLVLTVDNRLGTDTTYEVVVVLDRVRGTNGTESLTVLERSELSRFRLSVADGAQARENLTVSPDFLGQDLRLSVFVYRGEAPASPSSATADEHLYLWVDVV</sequence>
<protein>
    <submittedName>
        <fullName evidence="3">DUF1616 domain-containing protein</fullName>
    </submittedName>
</protein>
<evidence type="ECO:0000313" key="4">
    <source>
        <dbReference type="Proteomes" id="UP001596368"/>
    </source>
</evidence>
<dbReference type="EMBL" id="JBHSZG010000008">
    <property type="protein sequence ID" value="MFC7137866.1"/>
    <property type="molecule type" value="Genomic_DNA"/>
</dbReference>
<feature type="transmembrane region" description="Helical" evidence="1">
    <location>
        <begin position="20"/>
        <end position="38"/>
    </location>
</feature>
<keyword evidence="1" id="KW-0812">Transmembrane</keyword>
<evidence type="ECO:0000259" key="2">
    <source>
        <dbReference type="Pfam" id="PF07760"/>
    </source>
</evidence>
<dbReference type="Proteomes" id="UP001596368">
    <property type="component" value="Unassembled WGS sequence"/>
</dbReference>
<dbReference type="InterPro" id="IPR011674">
    <property type="entry name" value="DUF1616"/>
</dbReference>
<feature type="transmembrane region" description="Helical" evidence="1">
    <location>
        <begin position="175"/>
        <end position="197"/>
    </location>
</feature>
<comment type="caution">
    <text evidence="3">The sequence shown here is derived from an EMBL/GenBank/DDBJ whole genome shotgun (WGS) entry which is preliminary data.</text>
</comment>
<organism evidence="3 4">
    <name type="scientific">Halobaculum litoreum</name>
    <dbReference type="NCBI Taxonomy" id="3031998"/>
    <lineage>
        <taxon>Archaea</taxon>
        <taxon>Methanobacteriati</taxon>
        <taxon>Methanobacteriota</taxon>
        <taxon>Stenosarchaea group</taxon>
        <taxon>Halobacteria</taxon>
        <taxon>Halobacteriales</taxon>
        <taxon>Haloferacaceae</taxon>
        <taxon>Halobaculum</taxon>
    </lineage>
</organism>
<evidence type="ECO:0000313" key="3">
    <source>
        <dbReference type="EMBL" id="MFC7137866.1"/>
    </source>
</evidence>
<evidence type="ECO:0000256" key="1">
    <source>
        <dbReference type="SAM" id="Phobius"/>
    </source>
</evidence>
<dbReference type="AlphaFoldDB" id="A0ABD5XTF6"/>
<feature type="domain" description="DUF1616" evidence="2">
    <location>
        <begin position="27"/>
        <end position="331"/>
    </location>
</feature>
<accession>A0ABD5XTF6</accession>
<keyword evidence="1" id="KW-1133">Transmembrane helix</keyword>
<feature type="transmembrane region" description="Helical" evidence="1">
    <location>
        <begin position="109"/>
        <end position="134"/>
    </location>
</feature>
<gene>
    <name evidence="3" type="ORF">ACFQRB_18310</name>
</gene>
<keyword evidence="4" id="KW-1185">Reference proteome</keyword>
<feature type="transmembrane region" description="Helical" evidence="1">
    <location>
        <begin position="45"/>
        <end position="65"/>
    </location>
</feature>
<proteinExistence type="predicted"/>